<dbReference type="Proteomes" id="UP000053766">
    <property type="component" value="Unassembled WGS sequence"/>
</dbReference>
<proteinExistence type="predicted"/>
<evidence type="ECO:0000313" key="2">
    <source>
        <dbReference type="Proteomes" id="UP000053766"/>
    </source>
</evidence>
<gene>
    <name evidence="1" type="ORF">DICVIV_07405</name>
</gene>
<dbReference type="EMBL" id="KN716348">
    <property type="protein sequence ID" value="KJH46537.1"/>
    <property type="molecule type" value="Genomic_DNA"/>
</dbReference>
<sequence length="144" mass="16236">MSGNSEESKKGSAVPIKLEVEELAKAPKEMVTVQGEHTPNSTRVIQEMLSPCGNDQYCAACCELEINHSSAHSEFGSQSNVKYFMVSCPTEQDDDTYDVFDMKYTIRSDSEQTNEFVEGIDEEDSSKWLRSEMMMTHWGFVKSP</sequence>
<name>A0A0D8XRW2_DICVI</name>
<organism evidence="1 2">
    <name type="scientific">Dictyocaulus viviparus</name>
    <name type="common">Bovine lungworm</name>
    <dbReference type="NCBI Taxonomy" id="29172"/>
    <lineage>
        <taxon>Eukaryota</taxon>
        <taxon>Metazoa</taxon>
        <taxon>Ecdysozoa</taxon>
        <taxon>Nematoda</taxon>
        <taxon>Chromadorea</taxon>
        <taxon>Rhabditida</taxon>
        <taxon>Rhabditina</taxon>
        <taxon>Rhabditomorpha</taxon>
        <taxon>Strongyloidea</taxon>
        <taxon>Metastrongylidae</taxon>
        <taxon>Dictyocaulus</taxon>
    </lineage>
</organism>
<dbReference type="AlphaFoldDB" id="A0A0D8XRW2"/>
<accession>A0A0D8XRW2</accession>
<reference evidence="1 2" key="1">
    <citation type="submission" date="2013-11" db="EMBL/GenBank/DDBJ databases">
        <title>Draft genome of the bovine lungworm Dictyocaulus viviparus.</title>
        <authorList>
            <person name="Mitreva M."/>
        </authorList>
    </citation>
    <scope>NUCLEOTIDE SEQUENCE [LARGE SCALE GENOMIC DNA]</scope>
    <source>
        <strain evidence="1 2">HannoverDv2000</strain>
    </source>
</reference>
<protein>
    <submittedName>
        <fullName evidence="1">Uncharacterized protein</fullName>
    </submittedName>
</protein>
<reference evidence="2" key="2">
    <citation type="journal article" date="2016" name="Sci. Rep.">
        <title>Dictyocaulus viviparus genome, variome and transcriptome elucidate lungworm biology and support future intervention.</title>
        <authorList>
            <person name="McNulty S.N."/>
            <person name="Strube C."/>
            <person name="Rosa B.A."/>
            <person name="Martin J.C."/>
            <person name="Tyagi R."/>
            <person name="Choi Y.J."/>
            <person name="Wang Q."/>
            <person name="Hallsworth Pepin K."/>
            <person name="Zhang X."/>
            <person name="Ozersky P."/>
            <person name="Wilson R.K."/>
            <person name="Sternberg P.W."/>
            <person name="Gasser R.B."/>
            <person name="Mitreva M."/>
        </authorList>
    </citation>
    <scope>NUCLEOTIDE SEQUENCE [LARGE SCALE GENOMIC DNA]</scope>
    <source>
        <strain evidence="2">HannoverDv2000</strain>
    </source>
</reference>
<evidence type="ECO:0000313" key="1">
    <source>
        <dbReference type="EMBL" id="KJH46537.1"/>
    </source>
</evidence>
<keyword evidence="2" id="KW-1185">Reference proteome</keyword>